<sequence>MKILIVGNMGYVGPVVTRHLRQKWPDCELVGLDSGLFAHCLSVPRLPETRLDRQIFCDLRDIAPEMLDGVDAVVNLAAVSNDPMGARFEDVTDEINWRAGARLAEMAAAGGVKRFVFASSCSMYGFAEGGPRAEHHDLNPLTAYARSKVATEKSLAQMAPNGMVTTALRFATACGFSERIRLDLVLNDFVASALATGRVTVLSDGTPWRPLIHVTDMARAIEWAITRDESETGSHLAVNVGTNSWNYQVRDLAEAVAAEIEGTDVSINTDAPPDKRSYQVDFSLYAKLAPEHQPRVTLPEAVADIAAGLSRLGFQDQDFRTSAFVRLNVLDQAIAQGSLNTDLRWT</sequence>
<feature type="domain" description="NAD-dependent epimerase/dehydratase" evidence="1">
    <location>
        <begin position="3"/>
        <end position="241"/>
    </location>
</feature>
<name>A0A8J2VLR4_9RHOB</name>
<proteinExistence type="predicted"/>
<dbReference type="CDD" id="cd08946">
    <property type="entry name" value="SDR_e"/>
    <property type="match status" value="1"/>
</dbReference>
<dbReference type="Pfam" id="PF01370">
    <property type="entry name" value="Epimerase"/>
    <property type="match status" value="1"/>
</dbReference>
<protein>
    <submittedName>
        <fullName evidence="2">NAD-dependent epimerase</fullName>
    </submittedName>
</protein>
<dbReference type="RefSeq" id="WP_188408266.1">
    <property type="nucleotide sequence ID" value="NZ_BMCP01000001.1"/>
</dbReference>
<dbReference type="InterPro" id="IPR001509">
    <property type="entry name" value="Epimerase_deHydtase"/>
</dbReference>
<keyword evidence="3" id="KW-1185">Reference proteome</keyword>
<comment type="caution">
    <text evidence="2">The sequence shown here is derived from an EMBL/GenBank/DDBJ whole genome shotgun (WGS) entry which is preliminary data.</text>
</comment>
<dbReference type="InterPro" id="IPR036291">
    <property type="entry name" value="NAD(P)-bd_dom_sf"/>
</dbReference>
<dbReference type="Gene3D" id="3.40.50.720">
    <property type="entry name" value="NAD(P)-binding Rossmann-like Domain"/>
    <property type="match status" value="1"/>
</dbReference>
<organism evidence="2 3">
    <name type="scientific">Agaricicola taiwanensis</name>
    <dbReference type="NCBI Taxonomy" id="591372"/>
    <lineage>
        <taxon>Bacteria</taxon>
        <taxon>Pseudomonadati</taxon>
        <taxon>Pseudomonadota</taxon>
        <taxon>Alphaproteobacteria</taxon>
        <taxon>Rhodobacterales</taxon>
        <taxon>Paracoccaceae</taxon>
        <taxon>Agaricicola</taxon>
    </lineage>
</organism>
<dbReference type="PANTHER" id="PTHR43245">
    <property type="entry name" value="BIFUNCTIONAL POLYMYXIN RESISTANCE PROTEIN ARNA"/>
    <property type="match status" value="1"/>
</dbReference>
<accession>A0A8J2VLR4</accession>
<dbReference type="AlphaFoldDB" id="A0A8J2VLR4"/>
<dbReference type="EMBL" id="BMCP01000001">
    <property type="protein sequence ID" value="GGE32068.1"/>
    <property type="molecule type" value="Genomic_DNA"/>
</dbReference>
<gene>
    <name evidence="2" type="ORF">GCM10007276_06610</name>
</gene>
<dbReference type="InterPro" id="IPR050177">
    <property type="entry name" value="Lipid_A_modif_metabolic_enz"/>
</dbReference>
<dbReference type="SUPFAM" id="SSF51735">
    <property type="entry name" value="NAD(P)-binding Rossmann-fold domains"/>
    <property type="match status" value="1"/>
</dbReference>
<dbReference type="PANTHER" id="PTHR43245:SF23">
    <property type="entry name" value="NAD(P)-BINDING DOMAIN-CONTAINING PROTEIN"/>
    <property type="match status" value="1"/>
</dbReference>
<dbReference type="Proteomes" id="UP000602745">
    <property type="component" value="Unassembled WGS sequence"/>
</dbReference>
<reference evidence="2" key="1">
    <citation type="journal article" date="2014" name="Int. J. Syst. Evol. Microbiol.">
        <title>Complete genome sequence of Corynebacterium casei LMG S-19264T (=DSM 44701T), isolated from a smear-ripened cheese.</title>
        <authorList>
            <consortium name="US DOE Joint Genome Institute (JGI-PGF)"/>
            <person name="Walter F."/>
            <person name="Albersmeier A."/>
            <person name="Kalinowski J."/>
            <person name="Ruckert C."/>
        </authorList>
    </citation>
    <scope>NUCLEOTIDE SEQUENCE</scope>
    <source>
        <strain evidence="2">CCM 7684</strain>
    </source>
</reference>
<evidence type="ECO:0000259" key="1">
    <source>
        <dbReference type="Pfam" id="PF01370"/>
    </source>
</evidence>
<evidence type="ECO:0000313" key="2">
    <source>
        <dbReference type="EMBL" id="GGE32068.1"/>
    </source>
</evidence>
<reference evidence="2" key="2">
    <citation type="submission" date="2020-09" db="EMBL/GenBank/DDBJ databases">
        <authorList>
            <person name="Sun Q."/>
            <person name="Sedlacek I."/>
        </authorList>
    </citation>
    <scope>NUCLEOTIDE SEQUENCE</scope>
    <source>
        <strain evidence="2">CCM 7684</strain>
    </source>
</reference>
<evidence type="ECO:0000313" key="3">
    <source>
        <dbReference type="Proteomes" id="UP000602745"/>
    </source>
</evidence>